<feature type="non-terminal residue" evidence="5">
    <location>
        <position position="506"/>
    </location>
</feature>
<dbReference type="PANTHER" id="PTHR12482">
    <property type="entry name" value="LIPASE ROG1-RELATED-RELATED"/>
    <property type="match status" value="1"/>
</dbReference>
<dbReference type="GO" id="GO:0047372">
    <property type="term" value="F:monoacylglycerol lipase activity"/>
    <property type="evidence" value="ECO:0007669"/>
    <property type="project" value="TreeGrafter"/>
</dbReference>
<keyword evidence="3" id="KW-1133">Transmembrane helix</keyword>
<dbReference type="OrthoDB" id="273452at2759"/>
<comment type="similarity">
    <text evidence="1">Belongs to the putative lipase ROG1 family.</text>
</comment>
<dbReference type="InterPro" id="IPR044294">
    <property type="entry name" value="Lipase-like"/>
</dbReference>
<comment type="caution">
    <text evidence="5">The sequence shown here is derived from an EMBL/GenBank/DDBJ whole genome shotgun (WGS) entry which is preliminary data.</text>
</comment>
<dbReference type="GO" id="GO:0016042">
    <property type="term" value="P:lipid catabolic process"/>
    <property type="evidence" value="ECO:0007669"/>
    <property type="project" value="UniProtKB-KW"/>
</dbReference>
<dbReference type="EMBL" id="LKCN02000001">
    <property type="protein sequence ID" value="RCI16751.1"/>
    <property type="molecule type" value="Genomic_DNA"/>
</dbReference>
<dbReference type="InterPro" id="IPR029058">
    <property type="entry name" value="AB_hydrolase_fold"/>
</dbReference>
<feature type="domain" description="DUF676" evidence="4">
    <location>
        <begin position="80"/>
        <end position="278"/>
    </location>
</feature>
<keyword evidence="6" id="KW-1185">Reference proteome</keyword>
<feature type="non-terminal residue" evidence="5">
    <location>
        <position position="1"/>
    </location>
</feature>
<dbReference type="Pfam" id="PF05057">
    <property type="entry name" value="DUF676"/>
    <property type="match status" value="1"/>
</dbReference>
<dbReference type="GO" id="GO:0005811">
    <property type="term" value="C:lipid droplet"/>
    <property type="evidence" value="ECO:0007669"/>
    <property type="project" value="TreeGrafter"/>
</dbReference>
<evidence type="ECO:0000256" key="3">
    <source>
        <dbReference type="SAM" id="Phobius"/>
    </source>
</evidence>
<evidence type="ECO:0000313" key="6">
    <source>
        <dbReference type="Proteomes" id="UP000253664"/>
    </source>
</evidence>
<dbReference type="Proteomes" id="UP000253664">
    <property type="component" value="Unassembled WGS sequence"/>
</dbReference>
<feature type="transmembrane region" description="Helical" evidence="3">
    <location>
        <begin position="336"/>
        <end position="359"/>
    </location>
</feature>
<dbReference type="AlphaFoldDB" id="A0A367LQR5"/>
<dbReference type="InterPro" id="IPR007751">
    <property type="entry name" value="DUF676_lipase-like"/>
</dbReference>
<protein>
    <recommendedName>
        <fullName evidence="4">DUF676 domain-containing protein</fullName>
    </recommendedName>
</protein>
<reference evidence="5 6" key="1">
    <citation type="journal article" date="2015" name="BMC Genomics">
        <title>Insights from the genome of Ophiocordyceps polyrhachis-furcata to pathogenicity and host specificity in insect fungi.</title>
        <authorList>
            <person name="Wichadakul D."/>
            <person name="Kobmoo N."/>
            <person name="Ingsriswang S."/>
            <person name="Tangphatsornruang S."/>
            <person name="Chantasingh D."/>
            <person name="Luangsa-ard J.J."/>
            <person name="Eurwilaichitr L."/>
        </authorList>
    </citation>
    <scope>NUCLEOTIDE SEQUENCE [LARGE SCALE GENOMIC DNA]</scope>
    <source>
        <strain evidence="5 6">BCC 54312</strain>
    </source>
</reference>
<dbReference type="SUPFAM" id="SSF53474">
    <property type="entry name" value="alpha/beta-Hydrolases"/>
    <property type="match status" value="1"/>
</dbReference>
<proteinExistence type="inferred from homology"/>
<dbReference type="PANTHER" id="PTHR12482:SF65">
    <property type="entry name" value="ESTERASE, PUTATIVE (AFU_ORTHOLOGUE AFUA_3G12320)-RELATED"/>
    <property type="match status" value="1"/>
</dbReference>
<dbReference type="GO" id="GO:0004622">
    <property type="term" value="F:phosphatidylcholine lysophospholipase activity"/>
    <property type="evidence" value="ECO:0007669"/>
    <property type="project" value="TreeGrafter"/>
</dbReference>
<accession>A0A367LQR5</accession>
<evidence type="ECO:0000313" key="5">
    <source>
        <dbReference type="EMBL" id="RCI16751.1"/>
    </source>
</evidence>
<evidence type="ECO:0000256" key="2">
    <source>
        <dbReference type="ARBA" id="ARBA00022963"/>
    </source>
</evidence>
<evidence type="ECO:0000256" key="1">
    <source>
        <dbReference type="ARBA" id="ARBA00007920"/>
    </source>
</evidence>
<name>A0A367LQR5_9HYPO</name>
<organism evidence="5 6">
    <name type="scientific">Ophiocordyceps polyrhachis-furcata BCC 54312</name>
    <dbReference type="NCBI Taxonomy" id="1330021"/>
    <lineage>
        <taxon>Eukaryota</taxon>
        <taxon>Fungi</taxon>
        <taxon>Dikarya</taxon>
        <taxon>Ascomycota</taxon>
        <taxon>Pezizomycotina</taxon>
        <taxon>Sordariomycetes</taxon>
        <taxon>Hypocreomycetidae</taxon>
        <taxon>Hypocreales</taxon>
        <taxon>Ophiocordycipitaceae</taxon>
        <taxon>Ophiocordyceps</taxon>
    </lineage>
</organism>
<sequence>SSIHPVLRRVSSPWQHQTTASSDIELFSSIWVRQLSSNRRQLEARPALSSPSLRIRSFPGSGGVAMSAPELDGDYMGGSHDADHLCVLVHGLWGDPSHMKNIAKALRSQYSRDRLCLLLAKRNSGSFTYDGIELGGERVCAEIEEELQSRAGKVKKLSLVGYSLGGLVSRYAVGLLYAKGLLDEVECMNFVTFASPHLGVRSPLKGWHNYIWNYVGARSLSMSGRQLFTIDKFRDTDRPLLSVLADPSSIFMRGLRKFKRRTLYANIVNDRSAVYYTTCIQKTDPYCGNMQKIEPKYVQGYESVVLDPEVPYTLRSGSSHNTSSPTSTALTWVKRLPLIIMVAVLVPAGTIAFLCNSVIQTAKSSDRIKRHEAGQANVNVQEYRVPLMLKEMRGEMEKAYGALNNSQSQDFLASDEDDVDADIGVEGRLVMSRERRQSSSTQPTLALTPHQFQMIDALDELQWRKIPVWIHNDRHSHAAIIVRFAKKSFDEGFLVLRHFAKGEFLI</sequence>
<dbReference type="Gene3D" id="3.40.50.1820">
    <property type="entry name" value="alpha/beta hydrolase"/>
    <property type="match status" value="1"/>
</dbReference>
<gene>
    <name evidence="5" type="ORF">L249_3018</name>
</gene>
<keyword evidence="3" id="KW-0812">Transmembrane</keyword>
<keyword evidence="3" id="KW-0472">Membrane</keyword>
<evidence type="ECO:0000259" key="4">
    <source>
        <dbReference type="Pfam" id="PF05057"/>
    </source>
</evidence>
<keyword evidence="2" id="KW-0443">Lipid metabolism</keyword>
<keyword evidence="2" id="KW-0442">Lipid degradation</keyword>